<evidence type="ECO:0000256" key="3">
    <source>
        <dbReference type="ARBA" id="ARBA00023125"/>
    </source>
</evidence>
<dbReference type="CDD" id="cd00796">
    <property type="entry name" value="INT_Rci_Hp1_C"/>
    <property type="match status" value="1"/>
</dbReference>
<evidence type="ECO:0000256" key="5">
    <source>
        <dbReference type="PROSITE-ProRule" id="PRU01248"/>
    </source>
</evidence>
<evidence type="ECO:0000259" key="6">
    <source>
        <dbReference type="PROSITE" id="PS51898"/>
    </source>
</evidence>
<name>A0ABS0S8Q0_9HYPH</name>
<dbReference type="InterPro" id="IPR044068">
    <property type="entry name" value="CB"/>
</dbReference>
<dbReference type="RefSeq" id="WP_198474292.1">
    <property type="nucleotide sequence ID" value="NZ_JADGMQ010000002.1"/>
</dbReference>
<evidence type="ECO:0000256" key="1">
    <source>
        <dbReference type="ARBA" id="ARBA00008857"/>
    </source>
</evidence>
<keyword evidence="3 5" id="KW-0238">DNA-binding</keyword>
<evidence type="ECO:0000256" key="2">
    <source>
        <dbReference type="ARBA" id="ARBA00022908"/>
    </source>
</evidence>
<dbReference type="SUPFAM" id="SSF56349">
    <property type="entry name" value="DNA breaking-rejoining enzymes"/>
    <property type="match status" value="1"/>
</dbReference>
<dbReference type="PANTHER" id="PTHR30349:SF41">
    <property type="entry name" value="INTEGRASE_RECOMBINASE PROTEIN MJ0367-RELATED"/>
    <property type="match status" value="1"/>
</dbReference>
<dbReference type="EMBL" id="JADGMQ010000002">
    <property type="protein sequence ID" value="MBI1619671.1"/>
    <property type="molecule type" value="Genomic_DNA"/>
</dbReference>
<keyword evidence="9" id="KW-1185">Reference proteome</keyword>
<protein>
    <submittedName>
        <fullName evidence="8">Site-specific integrase</fullName>
    </submittedName>
</protein>
<organism evidence="8 9">
    <name type="scientific">Aquamicrobium zhengzhouense</name>
    <dbReference type="NCBI Taxonomy" id="2781738"/>
    <lineage>
        <taxon>Bacteria</taxon>
        <taxon>Pseudomonadati</taxon>
        <taxon>Pseudomonadota</taxon>
        <taxon>Alphaproteobacteria</taxon>
        <taxon>Hyphomicrobiales</taxon>
        <taxon>Phyllobacteriaceae</taxon>
        <taxon>Aquamicrobium</taxon>
    </lineage>
</organism>
<gene>
    <name evidence="8" type="ORF">IOD40_03205</name>
</gene>
<keyword evidence="2" id="KW-0229">DNA integration</keyword>
<feature type="domain" description="Tyr recombinase" evidence="6">
    <location>
        <begin position="160"/>
        <end position="331"/>
    </location>
</feature>
<keyword evidence="4" id="KW-0233">DNA recombination</keyword>
<dbReference type="InterPro" id="IPR050090">
    <property type="entry name" value="Tyrosine_recombinase_XerCD"/>
</dbReference>
<dbReference type="Gene3D" id="1.10.443.10">
    <property type="entry name" value="Intergrase catalytic core"/>
    <property type="match status" value="1"/>
</dbReference>
<sequence>MARRRGDRWQADVTINGKRVRRSFKTEDEAVEFEKFPLLGDFIMSRRLGSRARPQRTKYSVSLEYIAQRHFDAIWGENRDTKFIRGRLAVIFRMFGATTSVKLIDTRAVDYAIEQWLSEGLAPSTINNRLAVLSKLLKYAKRKGTIRDLPHIQRRRVNNQLERVWSESDERQAFEFLEQSGFIASREVLRFLLYTGARKGEAYLLKRSSVVDGWINFEGDTTKNGKSRQIPLVPQAREAWEKLCSMSDLEHPLAVVPINRLRYHWEQLREHFSAQRDRAFVPHMLRHTCATRLVAGGVPLPQVMKWMGHRSIQVTMRYVYVAPRDLEFAADVLSKRVTITR</sequence>
<dbReference type="InterPro" id="IPR011010">
    <property type="entry name" value="DNA_brk_join_enz"/>
</dbReference>
<dbReference type="PANTHER" id="PTHR30349">
    <property type="entry name" value="PHAGE INTEGRASE-RELATED"/>
    <property type="match status" value="1"/>
</dbReference>
<proteinExistence type="inferred from homology"/>
<comment type="similarity">
    <text evidence="1">Belongs to the 'phage' integrase family.</text>
</comment>
<evidence type="ECO:0000313" key="8">
    <source>
        <dbReference type="EMBL" id="MBI1619671.1"/>
    </source>
</evidence>
<evidence type="ECO:0000256" key="4">
    <source>
        <dbReference type="ARBA" id="ARBA00023172"/>
    </source>
</evidence>
<dbReference type="InterPro" id="IPR010998">
    <property type="entry name" value="Integrase_recombinase_N"/>
</dbReference>
<reference evidence="8 9" key="1">
    <citation type="submission" date="2020-10" db="EMBL/GenBank/DDBJ databases">
        <title>Aquamicrobium zhengzhouensis sp. nov., a exopolysaccharide producing bacterium isolated from farmland soil.</title>
        <authorList>
            <person name="Wang X."/>
        </authorList>
    </citation>
    <scope>NUCLEOTIDE SEQUENCE [LARGE SCALE GENOMIC DNA]</scope>
    <source>
        <strain evidence="9">cd-1</strain>
    </source>
</reference>
<feature type="domain" description="Core-binding (CB)" evidence="7">
    <location>
        <begin position="61"/>
        <end position="141"/>
    </location>
</feature>
<dbReference type="PROSITE" id="PS51900">
    <property type="entry name" value="CB"/>
    <property type="match status" value="1"/>
</dbReference>
<accession>A0ABS0S8Q0</accession>
<comment type="caution">
    <text evidence="8">The sequence shown here is derived from an EMBL/GenBank/DDBJ whole genome shotgun (WGS) entry which is preliminary data.</text>
</comment>
<dbReference type="InterPro" id="IPR013762">
    <property type="entry name" value="Integrase-like_cat_sf"/>
</dbReference>
<dbReference type="Pfam" id="PF00589">
    <property type="entry name" value="Phage_integrase"/>
    <property type="match status" value="1"/>
</dbReference>
<evidence type="ECO:0000313" key="9">
    <source>
        <dbReference type="Proteomes" id="UP000601789"/>
    </source>
</evidence>
<dbReference type="Proteomes" id="UP000601789">
    <property type="component" value="Unassembled WGS sequence"/>
</dbReference>
<dbReference type="Gene3D" id="1.10.150.130">
    <property type="match status" value="1"/>
</dbReference>
<dbReference type="PROSITE" id="PS51898">
    <property type="entry name" value="TYR_RECOMBINASE"/>
    <property type="match status" value="1"/>
</dbReference>
<dbReference type="InterPro" id="IPR002104">
    <property type="entry name" value="Integrase_catalytic"/>
</dbReference>
<evidence type="ECO:0000259" key="7">
    <source>
        <dbReference type="PROSITE" id="PS51900"/>
    </source>
</evidence>